<proteinExistence type="predicted"/>
<dbReference type="InterPro" id="IPR023346">
    <property type="entry name" value="Lysozyme-like_dom_sf"/>
</dbReference>
<keyword evidence="3" id="KW-0614">Plasmid</keyword>
<sequence>MDFTKRHLFSLSVLAVAVCTTAHANVRGMNSQQLAQYANAQTQQPTYNTSNQSGARTIHDLSVGEKAYILSQLAMLQHNQVEEPENTGFTTVRLKPKGSRISQPEKVEETIESTSKKQEAPVKEEKAETATQQTENDHGHLGWMAKVWVPSKQEPTITTAQQLQEQKRKIAVGHFGSAQVQQASYQMPNNQVYTGQNVVRRSSSSAPTIGTGQFYARGPATIQCVIEAANKHNVPAHVLLGIASKEYGRNGQTVRNTNNSYDMGHFQLNTIHFRPGEAFGHIKMEDARWRGCYNAELAAWHLNRQLTKKGKEGVDFWTRAGGYHSWTPGPNRIYVHGTAKNKGLKHYAQEWLVWLNKNPQYQSLARNY</sequence>
<protein>
    <submittedName>
        <fullName evidence="3">Transglycosylase SLT domain-containing protein</fullName>
    </submittedName>
</protein>
<geneLocation type="plasmid" evidence="4">
    <name>pb18-1</name>
</geneLocation>
<dbReference type="RefSeq" id="WP_163146454.1">
    <property type="nucleotide sequence ID" value="NZ_CP044456.1"/>
</dbReference>
<feature type="compositionally biased region" description="Basic and acidic residues" evidence="1">
    <location>
        <begin position="103"/>
        <end position="128"/>
    </location>
</feature>
<evidence type="ECO:0000256" key="1">
    <source>
        <dbReference type="SAM" id="MobiDB-lite"/>
    </source>
</evidence>
<feature type="region of interest" description="Disordered" evidence="1">
    <location>
        <begin position="96"/>
        <end position="137"/>
    </location>
</feature>
<reference evidence="3 4" key="1">
    <citation type="submission" date="2019-09" db="EMBL/GenBank/DDBJ databases">
        <title>Non-baumannii Acinetobacter spp. carrying blaNDM-1 isolated in China.</title>
        <authorList>
            <person name="Cui C."/>
            <person name="Chen C."/>
            <person name="Sun J."/>
            <person name="Liu Y."/>
        </authorList>
    </citation>
    <scope>NUCLEOTIDE SEQUENCE [LARGE SCALE GENOMIC DNA]</scope>
    <source>
        <strain evidence="3 4">B18</strain>
        <plasmid evidence="4">pb18-1</plasmid>
    </source>
</reference>
<evidence type="ECO:0000313" key="4">
    <source>
        <dbReference type="Proteomes" id="UP000503440"/>
    </source>
</evidence>
<evidence type="ECO:0000256" key="2">
    <source>
        <dbReference type="SAM" id="SignalP"/>
    </source>
</evidence>
<dbReference type="EMBL" id="CP044456">
    <property type="protein sequence ID" value="QIC71794.1"/>
    <property type="molecule type" value="Genomic_DNA"/>
</dbReference>
<feature type="chain" id="PRO_5025353221" evidence="2">
    <location>
        <begin position="25"/>
        <end position="368"/>
    </location>
</feature>
<organism evidence="3 4">
    <name type="scientific">Acinetobacter indicus</name>
    <dbReference type="NCBI Taxonomy" id="756892"/>
    <lineage>
        <taxon>Bacteria</taxon>
        <taxon>Pseudomonadati</taxon>
        <taxon>Pseudomonadota</taxon>
        <taxon>Gammaproteobacteria</taxon>
        <taxon>Moraxellales</taxon>
        <taxon>Moraxellaceae</taxon>
        <taxon>Acinetobacter</taxon>
    </lineage>
</organism>
<evidence type="ECO:0000313" key="3">
    <source>
        <dbReference type="EMBL" id="QIC71794.1"/>
    </source>
</evidence>
<dbReference type="CDD" id="cd13400">
    <property type="entry name" value="LT_IagB-like"/>
    <property type="match status" value="1"/>
</dbReference>
<dbReference type="Proteomes" id="UP000503440">
    <property type="component" value="Plasmid pB18-1"/>
</dbReference>
<dbReference type="AlphaFoldDB" id="A0A6C0Y6E3"/>
<feature type="signal peptide" evidence="2">
    <location>
        <begin position="1"/>
        <end position="24"/>
    </location>
</feature>
<name>A0A6C0Y6E3_9GAMM</name>
<keyword evidence="2" id="KW-0732">Signal</keyword>
<accession>A0A6C0Y6E3</accession>
<dbReference type="Gene3D" id="1.10.530.10">
    <property type="match status" value="1"/>
</dbReference>
<gene>
    <name evidence="3" type="ORF">FSC09_15490</name>
</gene>
<dbReference type="SUPFAM" id="SSF53955">
    <property type="entry name" value="Lysozyme-like"/>
    <property type="match status" value="1"/>
</dbReference>